<evidence type="ECO:0000256" key="2">
    <source>
        <dbReference type="ARBA" id="ARBA00022475"/>
    </source>
</evidence>
<dbReference type="SUPFAM" id="SSF54862">
    <property type="entry name" value="4Fe-4S ferredoxins"/>
    <property type="match status" value="1"/>
</dbReference>
<keyword evidence="11" id="KW-0472">Membrane</keyword>
<evidence type="ECO:0000256" key="10">
    <source>
        <dbReference type="ARBA" id="ARBA00023014"/>
    </source>
</evidence>
<evidence type="ECO:0000256" key="7">
    <source>
        <dbReference type="ARBA" id="ARBA00022967"/>
    </source>
</evidence>
<dbReference type="InterPro" id="IPR010207">
    <property type="entry name" value="Elect_transpt_cplx_RnfB/RsxB"/>
</dbReference>
<evidence type="ECO:0000313" key="16">
    <source>
        <dbReference type="Proteomes" id="UP000004088"/>
    </source>
</evidence>
<evidence type="ECO:0000256" key="5">
    <source>
        <dbReference type="ARBA" id="ARBA00022723"/>
    </source>
</evidence>
<evidence type="ECO:0000256" key="12">
    <source>
        <dbReference type="SAM" id="MobiDB-lite"/>
    </source>
</evidence>
<keyword evidence="2" id="KW-1003">Cell membrane</keyword>
<dbReference type="RefSeq" id="WP_003781344.1">
    <property type="nucleotide sequence ID" value="NZ_GL870929.1"/>
</dbReference>
<dbReference type="Gene3D" id="1.10.15.40">
    <property type="entry name" value="Electron transport complex subunit B, putative Fe-S cluster"/>
    <property type="match status" value="1"/>
</dbReference>
<evidence type="ECO:0000256" key="1">
    <source>
        <dbReference type="ARBA" id="ARBA00022448"/>
    </source>
</evidence>
<dbReference type="InterPro" id="IPR017896">
    <property type="entry name" value="4Fe4S_Fe-S-bd"/>
</dbReference>
<dbReference type="AlphaFoldDB" id="F0EWZ2"/>
<protein>
    <submittedName>
        <fullName evidence="15">Electron transport complex, RnfABCDGE type, B subunit</fullName>
    </submittedName>
</protein>
<evidence type="ECO:0000259" key="14">
    <source>
        <dbReference type="PROSITE" id="PS51656"/>
    </source>
</evidence>
<gene>
    <name evidence="15" type="primary">rnfB</name>
    <name evidence="15" type="ORF">HMPREF9098_0373</name>
</gene>
<keyword evidence="10" id="KW-0411">Iron-sulfur</keyword>
<evidence type="ECO:0000256" key="8">
    <source>
        <dbReference type="ARBA" id="ARBA00022982"/>
    </source>
</evidence>
<feature type="compositionally biased region" description="Basic and acidic residues" evidence="12">
    <location>
        <begin position="158"/>
        <end position="179"/>
    </location>
</feature>
<dbReference type="STRING" id="888741.HMPREF9098_0373"/>
<dbReference type="EMBL" id="AEWV01000006">
    <property type="protein sequence ID" value="EGC18224.1"/>
    <property type="molecule type" value="Genomic_DNA"/>
</dbReference>
<feature type="region of interest" description="Disordered" evidence="12">
    <location>
        <begin position="157"/>
        <end position="191"/>
    </location>
</feature>
<dbReference type="PROSITE" id="PS51656">
    <property type="entry name" value="4FE4S"/>
    <property type="match status" value="1"/>
</dbReference>
<dbReference type="PROSITE" id="PS00198">
    <property type="entry name" value="4FE4S_FER_1"/>
    <property type="match status" value="1"/>
</dbReference>
<dbReference type="GO" id="GO:0051539">
    <property type="term" value="F:4 iron, 4 sulfur cluster binding"/>
    <property type="evidence" value="ECO:0007669"/>
    <property type="project" value="UniProtKB-KW"/>
</dbReference>
<accession>F0EWZ2</accession>
<keyword evidence="5" id="KW-0479">Metal-binding</keyword>
<keyword evidence="3" id="KW-0004">4Fe-4S</keyword>
<comment type="caution">
    <text evidence="15">The sequence shown here is derived from an EMBL/GenBank/DDBJ whole genome shotgun (WGS) entry which is preliminary data.</text>
</comment>
<dbReference type="NCBIfam" id="TIGR01944">
    <property type="entry name" value="rnfB"/>
    <property type="match status" value="1"/>
</dbReference>
<dbReference type="PROSITE" id="PS51379">
    <property type="entry name" value="4FE4S_FER_2"/>
    <property type="match status" value="2"/>
</dbReference>
<dbReference type="InterPro" id="IPR050294">
    <property type="entry name" value="RnfB_subfamily"/>
</dbReference>
<keyword evidence="6" id="KW-0677">Repeat</keyword>
<reference evidence="15 16" key="1">
    <citation type="submission" date="2011-01" db="EMBL/GenBank/DDBJ databases">
        <authorList>
            <person name="Muzny D."/>
            <person name="Qin X."/>
            <person name="Deng J."/>
            <person name="Jiang H."/>
            <person name="Liu Y."/>
            <person name="Qu J."/>
            <person name="Song X.-Z."/>
            <person name="Zhang L."/>
            <person name="Thornton R."/>
            <person name="Coyle M."/>
            <person name="Francisco L."/>
            <person name="Jackson L."/>
            <person name="Javaid M."/>
            <person name="Korchina V."/>
            <person name="Kovar C."/>
            <person name="Mata R."/>
            <person name="Mathew T."/>
            <person name="Ngo R."/>
            <person name="Nguyen L."/>
            <person name="Nguyen N."/>
            <person name="Okwuonu G."/>
            <person name="Ongeri F."/>
            <person name="Pham C."/>
            <person name="Simmons D."/>
            <person name="Wilczek-Boney K."/>
            <person name="Hale W."/>
            <person name="Jakkamsetti A."/>
            <person name="Pham P."/>
            <person name="Ruth R."/>
            <person name="San Lucas F."/>
            <person name="Warren J."/>
            <person name="Zhang J."/>
            <person name="Zhao Z."/>
            <person name="Zhou C."/>
            <person name="Zhu D."/>
            <person name="Lee S."/>
            <person name="Bess C."/>
            <person name="Blankenburg K."/>
            <person name="Forbes L."/>
            <person name="Fu Q."/>
            <person name="Gubbala S."/>
            <person name="Hirani K."/>
            <person name="Jayaseelan J.C."/>
            <person name="Lara F."/>
            <person name="Munidasa M."/>
            <person name="Palculict T."/>
            <person name="Patil S."/>
            <person name="Pu L.-L."/>
            <person name="Saada N."/>
            <person name="Tang L."/>
            <person name="Weissenberger G."/>
            <person name="Zhu Y."/>
            <person name="Hemphill L."/>
            <person name="Shang Y."/>
            <person name="Youmans B."/>
            <person name="Ayvaz T."/>
            <person name="Ross M."/>
            <person name="Santibanez J."/>
            <person name="Aqrawi P."/>
            <person name="Gross S."/>
            <person name="Joshi V."/>
            <person name="Fowler G."/>
            <person name="Nazareth L."/>
            <person name="Reid J."/>
            <person name="Worley K."/>
            <person name="Petrosino J."/>
            <person name="Highlander S."/>
            <person name="Gibbs R."/>
        </authorList>
    </citation>
    <scope>NUCLEOTIDE SEQUENCE [LARGE SCALE GENOMIC DNA]</scope>
    <source>
        <strain evidence="15 16">ATCC 33394</strain>
    </source>
</reference>
<dbReference type="HOGENOM" id="CLU_063448_0_1_4"/>
<evidence type="ECO:0000256" key="4">
    <source>
        <dbReference type="ARBA" id="ARBA00022519"/>
    </source>
</evidence>
<keyword evidence="1" id="KW-0813">Transport</keyword>
<keyword evidence="7" id="KW-1278">Translocase</keyword>
<evidence type="ECO:0000313" key="15">
    <source>
        <dbReference type="EMBL" id="EGC18224.1"/>
    </source>
</evidence>
<organism evidence="15 16">
    <name type="scientific">Kingella denitrificans ATCC 33394</name>
    <dbReference type="NCBI Taxonomy" id="888741"/>
    <lineage>
        <taxon>Bacteria</taxon>
        <taxon>Pseudomonadati</taxon>
        <taxon>Pseudomonadota</taxon>
        <taxon>Betaproteobacteria</taxon>
        <taxon>Neisseriales</taxon>
        <taxon>Neisseriaceae</taxon>
        <taxon>Kingella</taxon>
    </lineage>
</organism>
<evidence type="ECO:0000256" key="6">
    <source>
        <dbReference type="ARBA" id="ARBA00022737"/>
    </source>
</evidence>
<evidence type="ECO:0000259" key="13">
    <source>
        <dbReference type="PROSITE" id="PS51379"/>
    </source>
</evidence>
<evidence type="ECO:0000256" key="9">
    <source>
        <dbReference type="ARBA" id="ARBA00023004"/>
    </source>
</evidence>
<dbReference type="Gene3D" id="3.30.70.20">
    <property type="match status" value="1"/>
</dbReference>
<keyword evidence="9" id="KW-0408">Iron</keyword>
<keyword evidence="4" id="KW-0997">Cell inner membrane</keyword>
<evidence type="ECO:0000256" key="11">
    <source>
        <dbReference type="ARBA" id="ARBA00023136"/>
    </source>
</evidence>
<dbReference type="PANTHER" id="PTHR42859:SF3">
    <property type="entry name" value="ION-TRANSLOCATING OXIDOREDUCTASE COMPLEX SUBUNIT B"/>
    <property type="match status" value="1"/>
</dbReference>
<dbReference type="PANTHER" id="PTHR42859">
    <property type="entry name" value="OXIDOREDUCTASE"/>
    <property type="match status" value="1"/>
</dbReference>
<feature type="compositionally biased region" description="Basic and acidic residues" evidence="12">
    <location>
        <begin position="228"/>
        <end position="245"/>
    </location>
</feature>
<feature type="region of interest" description="Disordered" evidence="12">
    <location>
        <begin position="222"/>
        <end position="284"/>
    </location>
</feature>
<keyword evidence="8" id="KW-0249">Electron transport</keyword>
<keyword evidence="16" id="KW-1185">Reference proteome</keyword>
<dbReference type="Proteomes" id="UP000004088">
    <property type="component" value="Unassembled WGS sequence"/>
</dbReference>
<proteinExistence type="predicted"/>
<name>F0EWZ2_9NEIS</name>
<evidence type="ECO:0000256" key="3">
    <source>
        <dbReference type="ARBA" id="ARBA00022485"/>
    </source>
</evidence>
<dbReference type="InterPro" id="IPR007202">
    <property type="entry name" value="4Fe-4S_dom"/>
</dbReference>
<dbReference type="Pfam" id="PF04060">
    <property type="entry name" value="FeS"/>
    <property type="match status" value="1"/>
</dbReference>
<dbReference type="GO" id="GO:0046872">
    <property type="term" value="F:metal ion binding"/>
    <property type="evidence" value="ECO:0007669"/>
    <property type="project" value="UniProtKB-KW"/>
</dbReference>
<sequence length="284" mass="31159">MPTLTDHINRLLPQTQCRECGYAGCLPYAQALAEEHADIHLCKPGGEAVLHDLSRLLHRPVEHAAPPHQNVVAYIDEAVCIGCTACIRACPVDAIMGASKLMHTVLADECTGCGLCVPPCPVDCIDLLPSAHAHLPAAHDLADDRSSERFAAAAHAKARYDNRQARQAREAAERKRQQAERAAQIKADTQKADAQKTNVQAALNPAALIAQAMARAQAQQNQRVVPSNREEFRREQVRQAQEKATYRRHMHDAQHGSGEQKAAAIAWLQRHKAEQEAQNESKSI</sequence>
<feature type="domain" description="4Fe-4S" evidence="14">
    <location>
        <begin position="1"/>
        <end position="59"/>
    </location>
</feature>
<feature type="domain" description="4Fe-4S ferredoxin-type" evidence="13">
    <location>
        <begin position="101"/>
        <end position="130"/>
    </location>
</feature>
<dbReference type="InterPro" id="IPR017900">
    <property type="entry name" value="4Fe4S_Fe_S_CS"/>
</dbReference>
<dbReference type="GO" id="GO:0009055">
    <property type="term" value="F:electron transfer activity"/>
    <property type="evidence" value="ECO:0007669"/>
    <property type="project" value="InterPro"/>
</dbReference>
<dbReference type="Pfam" id="PF14697">
    <property type="entry name" value="Fer4_21"/>
    <property type="match status" value="1"/>
</dbReference>
<feature type="domain" description="4Fe-4S ferredoxin-type" evidence="13">
    <location>
        <begin position="71"/>
        <end position="100"/>
    </location>
</feature>